<dbReference type="EMBL" id="JAIFZO010000002">
    <property type="protein sequence ID" value="MCX4236980.1"/>
    <property type="molecule type" value="Genomic_DNA"/>
</dbReference>
<evidence type="ECO:0000313" key="3">
    <source>
        <dbReference type="Proteomes" id="UP001165590"/>
    </source>
</evidence>
<dbReference type="RefSeq" id="WP_267029425.1">
    <property type="nucleotide sequence ID" value="NZ_JAIFZO010000002.1"/>
</dbReference>
<reference evidence="2" key="1">
    <citation type="journal article" date="2022" name="bioRxiv">
        <title>Discovery and biosynthetic assessment of Streptomyces ortus sp nov. isolated from a deep-sea sponge.</title>
        <authorList>
            <person name="Williams S.E."/>
        </authorList>
    </citation>
    <scope>NUCLEOTIDE SEQUENCE</scope>
    <source>
        <strain evidence="2">A15ISP2-DRY2</strain>
    </source>
</reference>
<keyword evidence="3" id="KW-1185">Reference proteome</keyword>
<protein>
    <submittedName>
        <fullName evidence="2">Uncharacterized protein</fullName>
    </submittedName>
</protein>
<gene>
    <name evidence="2" type="ORF">K3769_30275</name>
</gene>
<name>A0ABT3VB24_9ACTN</name>
<proteinExistence type="predicted"/>
<dbReference type="Proteomes" id="UP001165590">
    <property type="component" value="Unassembled WGS sequence"/>
</dbReference>
<feature type="region of interest" description="Disordered" evidence="1">
    <location>
        <begin position="1"/>
        <end position="20"/>
    </location>
</feature>
<dbReference type="InterPro" id="IPR054632">
    <property type="entry name" value="Aroma_sacti_dom"/>
</dbReference>
<comment type="caution">
    <text evidence="2">The sequence shown here is derived from an EMBL/GenBank/DDBJ whole genome shotgun (WGS) entry which is preliminary data.</text>
</comment>
<accession>A0ABT3VB24</accession>
<organism evidence="2 3">
    <name type="scientific">Streptomyces ortus</name>
    <dbReference type="NCBI Taxonomy" id="2867268"/>
    <lineage>
        <taxon>Bacteria</taxon>
        <taxon>Bacillati</taxon>
        <taxon>Actinomycetota</taxon>
        <taxon>Actinomycetes</taxon>
        <taxon>Kitasatosporales</taxon>
        <taxon>Streptomycetaceae</taxon>
        <taxon>Streptomyces</taxon>
    </lineage>
</organism>
<sequence length="80" mass="8668">MSERLEEPLAAGGPDDRGDDTLRALEIHGFGLAALTEEQRQVLRDLSAEELELVLDLKDRLDEAGPEVQAHSEIAGGALF</sequence>
<evidence type="ECO:0000313" key="2">
    <source>
        <dbReference type="EMBL" id="MCX4236980.1"/>
    </source>
</evidence>
<dbReference type="NCBIfam" id="NF045560">
    <property type="entry name" value="aroma_sacti_dom"/>
    <property type="match status" value="1"/>
</dbReference>
<evidence type="ECO:0000256" key="1">
    <source>
        <dbReference type="SAM" id="MobiDB-lite"/>
    </source>
</evidence>